<protein>
    <submittedName>
        <fullName evidence="8">ABC transporter permease</fullName>
    </submittedName>
</protein>
<accession>A0ABP7FGK0</accession>
<feature type="transmembrane region" description="Helical" evidence="7">
    <location>
        <begin position="117"/>
        <end position="140"/>
    </location>
</feature>
<sequence length="377" mass="38769">MTTFTKTDAVQVEAAAEPLAARWNRRLGGGWIFPLMILLFALFTALRPGQFATPFNLSTLAVDASILLVLSIGQTYVIATAGIDLSVGTVLVLSSVVGAKVMLALSGTSGATYGTTAAGWGVIALGTLAAVAAGSVFGALNGVLVACARIPALIVTLGTFGMALGFAQLLSDGQDVRAVPQKLVAAIGSGRLLGIPSLVWVALAVTVVGGLVLHTTRFGSRTFAVGSNAEAARRAGIPNRSHLVKVYLLSGALAGLAGTMSVARFATTTINGHTTDNLSSISAVVLGGTSLFGGIGSIFGTVIGVFIPIILLNGFVILGIQPFWQTVAMGAVLIVAVYADQLKRHAAQRGERHRLRSRLTRRPPSPASPSHHGEETP</sequence>
<evidence type="ECO:0000256" key="7">
    <source>
        <dbReference type="SAM" id="Phobius"/>
    </source>
</evidence>
<dbReference type="PANTHER" id="PTHR32196:SF72">
    <property type="entry name" value="RIBOSE IMPORT PERMEASE PROTEIN RBSC"/>
    <property type="match status" value="1"/>
</dbReference>
<feature type="transmembrane region" description="Helical" evidence="7">
    <location>
        <begin position="192"/>
        <end position="213"/>
    </location>
</feature>
<feature type="transmembrane region" description="Helical" evidence="7">
    <location>
        <begin position="58"/>
        <end position="79"/>
    </location>
</feature>
<evidence type="ECO:0000256" key="2">
    <source>
        <dbReference type="ARBA" id="ARBA00022475"/>
    </source>
</evidence>
<feature type="transmembrane region" description="Helical" evidence="7">
    <location>
        <begin position="85"/>
        <end position="105"/>
    </location>
</feature>
<dbReference type="CDD" id="cd06579">
    <property type="entry name" value="TM_PBP1_transp_AraH_like"/>
    <property type="match status" value="1"/>
</dbReference>
<organism evidence="8 9">
    <name type="scientific">Streptomyces tremellae</name>
    <dbReference type="NCBI Taxonomy" id="1124239"/>
    <lineage>
        <taxon>Bacteria</taxon>
        <taxon>Bacillati</taxon>
        <taxon>Actinomycetota</taxon>
        <taxon>Actinomycetes</taxon>
        <taxon>Kitasatosporales</taxon>
        <taxon>Streptomycetaceae</taxon>
        <taxon>Streptomyces</taxon>
    </lineage>
</organism>
<keyword evidence="5 7" id="KW-0472">Membrane</keyword>
<dbReference type="Pfam" id="PF02653">
    <property type="entry name" value="BPD_transp_2"/>
    <property type="match status" value="1"/>
</dbReference>
<comment type="subcellular location">
    <subcellularLocation>
        <location evidence="1">Cell membrane</location>
        <topology evidence="1">Multi-pass membrane protein</topology>
    </subcellularLocation>
</comment>
<evidence type="ECO:0000256" key="3">
    <source>
        <dbReference type="ARBA" id="ARBA00022692"/>
    </source>
</evidence>
<keyword evidence="2" id="KW-1003">Cell membrane</keyword>
<dbReference type="RefSeq" id="WP_345649267.1">
    <property type="nucleotide sequence ID" value="NZ_BAABEP010000029.1"/>
</dbReference>
<feature type="transmembrane region" description="Helical" evidence="7">
    <location>
        <begin position="323"/>
        <end position="339"/>
    </location>
</feature>
<dbReference type="Proteomes" id="UP001499884">
    <property type="component" value="Unassembled WGS sequence"/>
</dbReference>
<feature type="compositionally biased region" description="Basic residues" evidence="6">
    <location>
        <begin position="348"/>
        <end position="361"/>
    </location>
</feature>
<dbReference type="InterPro" id="IPR001851">
    <property type="entry name" value="ABC_transp_permease"/>
</dbReference>
<evidence type="ECO:0000256" key="1">
    <source>
        <dbReference type="ARBA" id="ARBA00004651"/>
    </source>
</evidence>
<reference evidence="9" key="1">
    <citation type="journal article" date="2019" name="Int. J. Syst. Evol. Microbiol.">
        <title>The Global Catalogue of Microorganisms (GCM) 10K type strain sequencing project: providing services to taxonomists for standard genome sequencing and annotation.</title>
        <authorList>
            <consortium name="The Broad Institute Genomics Platform"/>
            <consortium name="The Broad Institute Genome Sequencing Center for Infectious Disease"/>
            <person name="Wu L."/>
            <person name="Ma J."/>
        </authorList>
    </citation>
    <scope>NUCLEOTIDE SEQUENCE [LARGE SCALE GENOMIC DNA]</scope>
    <source>
        <strain evidence="9">JCM 30846</strain>
    </source>
</reference>
<comment type="caution">
    <text evidence="8">The sequence shown here is derived from an EMBL/GenBank/DDBJ whole genome shotgun (WGS) entry which is preliminary data.</text>
</comment>
<evidence type="ECO:0000313" key="9">
    <source>
        <dbReference type="Proteomes" id="UP001499884"/>
    </source>
</evidence>
<keyword evidence="4 7" id="KW-1133">Transmembrane helix</keyword>
<keyword evidence="9" id="KW-1185">Reference proteome</keyword>
<name>A0ABP7FGK0_9ACTN</name>
<feature type="transmembrane region" description="Helical" evidence="7">
    <location>
        <begin position="28"/>
        <end position="46"/>
    </location>
</feature>
<gene>
    <name evidence="8" type="ORF">GCM10023082_40430</name>
</gene>
<evidence type="ECO:0000256" key="4">
    <source>
        <dbReference type="ARBA" id="ARBA00022989"/>
    </source>
</evidence>
<dbReference type="PANTHER" id="PTHR32196">
    <property type="entry name" value="ABC TRANSPORTER PERMEASE PROTEIN YPHD-RELATED-RELATED"/>
    <property type="match status" value="1"/>
</dbReference>
<evidence type="ECO:0000256" key="6">
    <source>
        <dbReference type="SAM" id="MobiDB-lite"/>
    </source>
</evidence>
<proteinExistence type="predicted"/>
<feature type="transmembrane region" description="Helical" evidence="7">
    <location>
        <begin position="152"/>
        <end position="171"/>
    </location>
</feature>
<keyword evidence="3 7" id="KW-0812">Transmembrane</keyword>
<feature type="transmembrane region" description="Helical" evidence="7">
    <location>
        <begin position="278"/>
        <end position="311"/>
    </location>
</feature>
<feature type="region of interest" description="Disordered" evidence="6">
    <location>
        <begin position="348"/>
        <end position="377"/>
    </location>
</feature>
<dbReference type="EMBL" id="BAABEP010000029">
    <property type="protein sequence ID" value="GAA3739207.1"/>
    <property type="molecule type" value="Genomic_DNA"/>
</dbReference>
<evidence type="ECO:0000313" key="8">
    <source>
        <dbReference type="EMBL" id="GAA3739207.1"/>
    </source>
</evidence>
<evidence type="ECO:0000256" key="5">
    <source>
        <dbReference type="ARBA" id="ARBA00023136"/>
    </source>
</evidence>